<gene>
    <name evidence="1" type="ORF">MNBD_BACTEROID07-389</name>
</gene>
<dbReference type="EMBL" id="UOET01000184">
    <property type="protein sequence ID" value="VAW28018.1"/>
    <property type="molecule type" value="Genomic_DNA"/>
</dbReference>
<evidence type="ECO:0000313" key="1">
    <source>
        <dbReference type="EMBL" id="VAW28018.1"/>
    </source>
</evidence>
<organism evidence="1">
    <name type="scientific">hydrothermal vent metagenome</name>
    <dbReference type="NCBI Taxonomy" id="652676"/>
    <lineage>
        <taxon>unclassified sequences</taxon>
        <taxon>metagenomes</taxon>
        <taxon>ecological metagenomes</taxon>
    </lineage>
</organism>
<sequence length="39" mass="4521">MKRTVIRTSFFLGIFIVGVLILLTHCQKNENITTKKMPK</sequence>
<name>A0A3B0UC18_9ZZZZ</name>
<dbReference type="AlphaFoldDB" id="A0A3B0UC18"/>
<accession>A0A3B0UC18</accession>
<proteinExistence type="predicted"/>
<protein>
    <submittedName>
        <fullName evidence="1">Uncharacterized protein</fullName>
    </submittedName>
</protein>
<reference evidence="1" key="1">
    <citation type="submission" date="2018-06" db="EMBL/GenBank/DDBJ databases">
        <authorList>
            <person name="Zhirakovskaya E."/>
        </authorList>
    </citation>
    <scope>NUCLEOTIDE SEQUENCE</scope>
</reference>